<evidence type="ECO:0000313" key="3">
    <source>
        <dbReference type="Proteomes" id="UP000199207"/>
    </source>
</evidence>
<feature type="transmembrane region" description="Helical" evidence="1">
    <location>
        <begin position="6"/>
        <end position="24"/>
    </location>
</feature>
<proteinExistence type="predicted"/>
<accession>A0A1I1PXE6</accession>
<evidence type="ECO:0000313" key="2">
    <source>
        <dbReference type="EMBL" id="SFD14566.1"/>
    </source>
</evidence>
<dbReference type="Proteomes" id="UP000199207">
    <property type="component" value="Unassembled WGS sequence"/>
</dbReference>
<sequence length="75" mass="7970">MVPEAVWGPLLAAVGAAVVVGAGFETRALISRRTGDTLSEFMRPWARRHPRTFIAACAALVAVGAWLPFHILGGE</sequence>
<dbReference type="AlphaFoldDB" id="A0A1I1PXE6"/>
<gene>
    <name evidence="2" type="ORF">SAMN05421773_110126</name>
</gene>
<keyword evidence="1" id="KW-0472">Membrane</keyword>
<keyword evidence="1" id="KW-0812">Transmembrane</keyword>
<dbReference type="RefSeq" id="WP_093839965.1">
    <property type="nucleotide sequence ID" value="NZ_FOLM01000010.1"/>
</dbReference>
<name>A0A1I1PXE6_9ACTN</name>
<protein>
    <submittedName>
        <fullName evidence="2">Uncharacterized protein</fullName>
    </submittedName>
</protein>
<dbReference type="STRING" id="910347.SAMN05421773_110126"/>
<reference evidence="2 3" key="1">
    <citation type="submission" date="2016-10" db="EMBL/GenBank/DDBJ databases">
        <authorList>
            <person name="de Groot N.N."/>
        </authorList>
    </citation>
    <scope>NUCLEOTIDE SEQUENCE [LARGE SCALE GENOMIC DNA]</scope>
    <source>
        <strain evidence="2 3">CGMCC 4.5739</strain>
    </source>
</reference>
<feature type="transmembrane region" description="Helical" evidence="1">
    <location>
        <begin position="52"/>
        <end position="72"/>
    </location>
</feature>
<keyword evidence="3" id="KW-1185">Reference proteome</keyword>
<dbReference type="EMBL" id="FOLM01000010">
    <property type="protein sequence ID" value="SFD14566.1"/>
    <property type="molecule type" value="Genomic_DNA"/>
</dbReference>
<keyword evidence="1" id="KW-1133">Transmembrane helix</keyword>
<organism evidence="2 3">
    <name type="scientific">Streptomyces aidingensis</name>
    <dbReference type="NCBI Taxonomy" id="910347"/>
    <lineage>
        <taxon>Bacteria</taxon>
        <taxon>Bacillati</taxon>
        <taxon>Actinomycetota</taxon>
        <taxon>Actinomycetes</taxon>
        <taxon>Kitasatosporales</taxon>
        <taxon>Streptomycetaceae</taxon>
        <taxon>Streptomyces</taxon>
    </lineage>
</organism>
<evidence type="ECO:0000256" key="1">
    <source>
        <dbReference type="SAM" id="Phobius"/>
    </source>
</evidence>